<comment type="subcellular location">
    <subcellularLocation>
        <location evidence="1">Cell membrane</location>
        <topology evidence="1">Multi-pass membrane protein</topology>
    </subcellularLocation>
</comment>
<name>A0ABP0AKZ2_PIPNA</name>
<evidence type="ECO:0000313" key="11">
    <source>
        <dbReference type="Proteomes" id="UP001314169"/>
    </source>
</evidence>
<keyword evidence="7" id="KW-0675">Receptor</keyword>
<keyword evidence="8" id="KW-0807">Transducer</keyword>
<gene>
    <name evidence="10" type="ORF">MPIPNATIZW_LOCUS17568</name>
</gene>
<proteinExistence type="predicted"/>
<evidence type="ECO:0000256" key="9">
    <source>
        <dbReference type="SAM" id="Phobius"/>
    </source>
</evidence>
<keyword evidence="6 9" id="KW-0472">Membrane</keyword>
<evidence type="ECO:0000256" key="6">
    <source>
        <dbReference type="ARBA" id="ARBA00023136"/>
    </source>
</evidence>
<protein>
    <submittedName>
        <fullName evidence="10">Uncharacterized protein</fullName>
    </submittedName>
</protein>
<organism evidence="10 11">
    <name type="scientific">Pipistrellus nathusii</name>
    <name type="common">Nathusius' pipistrelle</name>
    <dbReference type="NCBI Taxonomy" id="59473"/>
    <lineage>
        <taxon>Eukaryota</taxon>
        <taxon>Metazoa</taxon>
        <taxon>Chordata</taxon>
        <taxon>Craniata</taxon>
        <taxon>Vertebrata</taxon>
        <taxon>Euteleostomi</taxon>
        <taxon>Mammalia</taxon>
        <taxon>Eutheria</taxon>
        <taxon>Laurasiatheria</taxon>
        <taxon>Chiroptera</taxon>
        <taxon>Yangochiroptera</taxon>
        <taxon>Vespertilionidae</taxon>
        <taxon>Pipistrellus</taxon>
    </lineage>
</organism>
<reference evidence="10" key="1">
    <citation type="submission" date="2023-12" db="EMBL/GenBank/DDBJ databases">
        <authorList>
            <person name="Brown T."/>
        </authorList>
    </citation>
    <scope>NUCLEOTIDE SEQUENCE</scope>
</reference>
<evidence type="ECO:0000256" key="1">
    <source>
        <dbReference type="ARBA" id="ARBA00004651"/>
    </source>
</evidence>
<keyword evidence="5" id="KW-0297">G-protein coupled receptor</keyword>
<evidence type="ECO:0000256" key="5">
    <source>
        <dbReference type="ARBA" id="ARBA00023040"/>
    </source>
</evidence>
<dbReference type="PANTHER" id="PTHR11334:SF29">
    <property type="entry name" value="MAS-RELATED G-PROTEIN COUPLED RECEPTOR MEMBER X2"/>
    <property type="match status" value="1"/>
</dbReference>
<feature type="transmembrane region" description="Helical" evidence="9">
    <location>
        <begin position="75"/>
        <end position="94"/>
    </location>
</feature>
<dbReference type="PANTHER" id="PTHR11334">
    <property type="entry name" value="MAS-RELATED G-PROTEIN COUPLED RECEPTOR"/>
    <property type="match status" value="1"/>
</dbReference>
<dbReference type="Gene3D" id="1.20.1070.10">
    <property type="entry name" value="Rhodopsin 7-helix transmembrane proteins"/>
    <property type="match status" value="1"/>
</dbReference>
<accession>A0ABP0AKZ2</accession>
<evidence type="ECO:0000256" key="2">
    <source>
        <dbReference type="ARBA" id="ARBA00022475"/>
    </source>
</evidence>
<feature type="transmembrane region" description="Helical" evidence="9">
    <location>
        <begin position="30"/>
        <end position="54"/>
    </location>
</feature>
<dbReference type="InterPro" id="IPR026234">
    <property type="entry name" value="MRGPCRFAMILY"/>
</dbReference>
<dbReference type="Proteomes" id="UP001314169">
    <property type="component" value="Chromosome 9"/>
</dbReference>
<evidence type="ECO:0000313" key="10">
    <source>
        <dbReference type="EMBL" id="CAK6449262.1"/>
    </source>
</evidence>
<evidence type="ECO:0000256" key="4">
    <source>
        <dbReference type="ARBA" id="ARBA00022989"/>
    </source>
</evidence>
<sequence>MDLSVTAWEAELTTTYGSDQDFYQHYTGEIILQILTAIVALVGLAGNAVMLWLLGFCMRSKAFSVYILNLAEAEILFLCCYIIYFFLFNFQLIFCQGTN</sequence>
<dbReference type="SUPFAM" id="SSF81321">
    <property type="entry name" value="Family A G protein-coupled receptor-like"/>
    <property type="match status" value="1"/>
</dbReference>
<dbReference type="InterPro" id="IPR000276">
    <property type="entry name" value="GPCR_Rhodpsn"/>
</dbReference>
<evidence type="ECO:0000256" key="7">
    <source>
        <dbReference type="ARBA" id="ARBA00023170"/>
    </source>
</evidence>
<keyword evidence="3 9" id="KW-0812">Transmembrane</keyword>
<evidence type="ECO:0000256" key="3">
    <source>
        <dbReference type="ARBA" id="ARBA00022692"/>
    </source>
</evidence>
<evidence type="ECO:0000256" key="8">
    <source>
        <dbReference type="ARBA" id="ARBA00023224"/>
    </source>
</evidence>
<keyword evidence="4 9" id="KW-1133">Transmembrane helix</keyword>
<keyword evidence="11" id="KW-1185">Reference proteome</keyword>
<dbReference type="EMBL" id="OY882866">
    <property type="protein sequence ID" value="CAK6449262.1"/>
    <property type="molecule type" value="Genomic_DNA"/>
</dbReference>
<keyword evidence="2" id="KW-1003">Cell membrane</keyword>
<dbReference type="PRINTS" id="PR00237">
    <property type="entry name" value="GPCRRHODOPSN"/>
</dbReference>